<reference evidence="2 3" key="1">
    <citation type="journal article" date="2012" name="Science">
        <title>The Paleozoic origin of enzymatic lignin decomposition reconstructed from 31 fungal genomes.</title>
        <authorList>
            <person name="Floudas D."/>
            <person name="Binder M."/>
            <person name="Riley R."/>
            <person name="Barry K."/>
            <person name="Blanchette R.A."/>
            <person name="Henrissat B."/>
            <person name="Martinez A.T."/>
            <person name="Otillar R."/>
            <person name="Spatafora J.W."/>
            <person name="Yadav J.S."/>
            <person name="Aerts A."/>
            <person name="Benoit I."/>
            <person name="Boyd A."/>
            <person name="Carlson A."/>
            <person name="Copeland A."/>
            <person name="Coutinho P.M."/>
            <person name="de Vries R.P."/>
            <person name="Ferreira P."/>
            <person name="Findley K."/>
            <person name="Foster B."/>
            <person name="Gaskell J."/>
            <person name="Glotzer D."/>
            <person name="Gorecki P."/>
            <person name="Heitman J."/>
            <person name="Hesse C."/>
            <person name="Hori C."/>
            <person name="Igarashi K."/>
            <person name="Jurgens J.A."/>
            <person name="Kallen N."/>
            <person name="Kersten P."/>
            <person name="Kohler A."/>
            <person name="Kuees U."/>
            <person name="Kumar T.K.A."/>
            <person name="Kuo A."/>
            <person name="LaButti K."/>
            <person name="Larrondo L.F."/>
            <person name="Lindquist E."/>
            <person name="Ling A."/>
            <person name="Lombard V."/>
            <person name="Lucas S."/>
            <person name="Lundell T."/>
            <person name="Martin R."/>
            <person name="McLaughlin D.J."/>
            <person name="Morgenstern I."/>
            <person name="Morin E."/>
            <person name="Murat C."/>
            <person name="Nagy L.G."/>
            <person name="Nolan M."/>
            <person name="Ohm R.A."/>
            <person name="Patyshakuliyeva A."/>
            <person name="Rokas A."/>
            <person name="Ruiz-Duenas F.J."/>
            <person name="Sabat G."/>
            <person name="Salamov A."/>
            <person name="Samejima M."/>
            <person name="Schmutz J."/>
            <person name="Slot J.C."/>
            <person name="St John F."/>
            <person name="Stenlid J."/>
            <person name="Sun H."/>
            <person name="Sun S."/>
            <person name="Syed K."/>
            <person name="Tsang A."/>
            <person name="Wiebenga A."/>
            <person name="Young D."/>
            <person name="Pisabarro A."/>
            <person name="Eastwood D.C."/>
            <person name="Martin F."/>
            <person name="Cullen D."/>
            <person name="Grigoriev I.V."/>
            <person name="Hibbett D.S."/>
        </authorList>
    </citation>
    <scope>NUCLEOTIDE SEQUENCE [LARGE SCALE GENOMIC DNA]</scope>
    <source>
        <strain evidence="2 3">MD-104</strain>
    </source>
</reference>
<dbReference type="EMBL" id="KB468135">
    <property type="protein sequence ID" value="PCH43074.1"/>
    <property type="molecule type" value="Genomic_DNA"/>
</dbReference>
<feature type="region of interest" description="Disordered" evidence="1">
    <location>
        <begin position="13"/>
        <end position="39"/>
    </location>
</feature>
<accession>A0A2H3K208</accession>
<evidence type="ECO:0000256" key="1">
    <source>
        <dbReference type="SAM" id="MobiDB-lite"/>
    </source>
</evidence>
<dbReference type="AlphaFoldDB" id="A0A2H3K208"/>
<proteinExistence type="predicted"/>
<dbReference type="Proteomes" id="UP000218811">
    <property type="component" value="Unassembled WGS sequence"/>
</dbReference>
<name>A0A2H3K208_WOLCO</name>
<gene>
    <name evidence="2" type="ORF">WOLCODRAFT_153131</name>
</gene>
<protein>
    <submittedName>
        <fullName evidence="2">Uncharacterized protein</fullName>
    </submittedName>
</protein>
<organism evidence="2 3">
    <name type="scientific">Wolfiporia cocos (strain MD-104)</name>
    <name type="common">Brown rot fungus</name>
    <dbReference type="NCBI Taxonomy" id="742152"/>
    <lineage>
        <taxon>Eukaryota</taxon>
        <taxon>Fungi</taxon>
        <taxon>Dikarya</taxon>
        <taxon>Basidiomycota</taxon>
        <taxon>Agaricomycotina</taxon>
        <taxon>Agaricomycetes</taxon>
        <taxon>Polyporales</taxon>
        <taxon>Phaeolaceae</taxon>
        <taxon>Wolfiporia</taxon>
    </lineage>
</organism>
<sequence length="117" mass="13109">MDTLRWNDTTINLKSGATRPTKPLTTSRVPPDRLGTHLGPTVQRRYVDHDSLRSLTSAPSDWLGGPYGSEEGSELRWAGRLTGKIPAYMEGFQRTTEGFQRTVRGTNLWCDGTKSRE</sequence>
<keyword evidence="3" id="KW-1185">Reference proteome</keyword>
<evidence type="ECO:0000313" key="3">
    <source>
        <dbReference type="Proteomes" id="UP000218811"/>
    </source>
</evidence>
<evidence type="ECO:0000313" key="2">
    <source>
        <dbReference type="EMBL" id="PCH43074.1"/>
    </source>
</evidence>